<dbReference type="PATRIC" id="fig|1526658.3.peg.269"/>
<dbReference type="EMBL" id="LGSZ01000048">
    <property type="protein sequence ID" value="KPH79663.1"/>
    <property type="molecule type" value="Genomic_DNA"/>
</dbReference>
<keyword evidence="2" id="KW-1133">Transmembrane helix</keyword>
<organism evidence="4 5">
    <name type="scientific">Bosea vaviloviae</name>
    <dbReference type="NCBI Taxonomy" id="1526658"/>
    <lineage>
        <taxon>Bacteria</taxon>
        <taxon>Pseudomonadati</taxon>
        <taxon>Pseudomonadota</taxon>
        <taxon>Alphaproteobacteria</taxon>
        <taxon>Hyphomicrobiales</taxon>
        <taxon>Boseaceae</taxon>
        <taxon>Bosea</taxon>
    </lineage>
</organism>
<keyword evidence="5" id="KW-1185">Reference proteome</keyword>
<sequence length="125" mass="13223">MQGKSDMATTTSAKRQAAASVKHAKDEVAAGAEEMAGEARATAARVKREAGAIEDSLARGAEELVATVSERLRSVGVDTDRMVDVAKEQATDLQRLIEDEIRERPLRALGLAAAVGLFVGFLSAR</sequence>
<comment type="caution">
    <text evidence="4">The sequence shown here is derived from an EMBL/GenBank/DDBJ whole genome shotgun (WGS) entry which is preliminary data.</text>
</comment>
<accession>A0A0N1N1U3</accession>
<feature type="compositionally biased region" description="Low complexity" evidence="1">
    <location>
        <begin position="29"/>
        <end position="44"/>
    </location>
</feature>
<gene>
    <name evidence="4" type="ORF">AE618_17590</name>
</gene>
<name>A0A0N1N1U3_9HYPH</name>
<proteinExistence type="predicted"/>
<evidence type="ECO:0000256" key="2">
    <source>
        <dbReference type="SAM" id="Phobius"/>
    </source>
</evidence>
<feature type="transmembrane region" description="Helical" evidence="2">
    <location>
        <begin position="105"/>
        <end position="124"/>
    </location>
</feature>
<dbReference type="InterPro" id="IPR043605">
    <property type="entry name" value="DUF883_C"/>
</dbReference>
<evidence type="ECO:0000256" key="1">
    <source>
        <dbReference type="SAM" id="MobiDB-lite"/>
    </source>
</evidence>
<feature type="region of interest" description="Disordered" evidence="1">
    <location>
        <begin position="1"/>
        <end position="45"/>
    </location>
</feature>
<dbReference type="AlphaFoldDB" id="A0A0N1N1U3"/>
<protein>
    <recommendedName>
        <fullName evidence="3">DUF883 domain-containing protein</fullName>
    </recommendedName>
</protein>
<evidence type="ECO:0000313" key="5">
    <source>
        <dbReference type="Proteomes" id="UP000037822"/>
    </source>
</evidence>
<keyword evidence="2" id="KW-0812">Transmembrane</keyword>
<keyword evidence="2" id="KW-0472">Membrane</keyword>
<dbReference type="Pfam" id="PF19029">
    <property type="entry name" value="DUF883_C"/>
    <property type="match status" value="1"/>
</dbReference>
<evidence type="ECO:0000313" key="4">
    <source>
        <dbReference type="EMBL" id="KPH79663.1"/>
    </source>
</evidence>
<reference evidence="4 5" key="1">
    <citation type="submission" date="2015-07" db="EMBL/GenBank/DDBJ databases">
        <title>Whole genome sequencing of Bosea vaviloviae isolated from cave pool.</title>
        <authorList>
            <person name="Tan N.E.H."/>
            <person name="Lee Y.P."/>
            <person name="Gan H.M."/>
            <person name="Barton H."/>
            <person name="Savka M.A."/>
        </authorList>
    </citation>
    <scope>NUCLEOTIDE SEQUENCE [LARGE SCALE GENOMIC DNA]</scope>
    <source>
        <strain evidence="4 5">SD260</strain>
    </source>
</reference>
<feature type="domain" description="DUF883" evidence="3">
    <location>
        <begin position="100"/>
        <end position="125"/>
    </location>
</feature>
<evidence type="ECO:0000259" key="3">
    <source>
        <dbReference type="Pfam" id="PF19029"/>
    </source>
</evidence>
<dbReference type="Proteomes" id="UP000037822">
    <property type="component" value="Unassembled WGS sequence"/>
</dbReference>